<name>A0A9Q0NTY4_SALVM</name>
<dbReference type="Proteomes" id="UP001151529">
    <property type="component" value="Chromosome 14"/>
</dbReference>
<dbReference type="OrthoDB" id="436688at2759"/>
<dbReference type="InterPro" id="IPR056971">
    <property type="entry name" value="Znf-C2HC_3"/>
</dbReference>
<protein>
    <recommendedName>
        <fullName evidence="1">C2HC zinc finger plants domain-containing protein</fullName>
    </recommendedName>
</protein>
<proteinExistence type="predicted"/>
<evidence type="ECO:0000313" key="3">
    <source>
        <dbReference type="Proteomes" id="UP001151529"/>
    </source>
</evidence>
<dbReference type="PANTHER" id="PTHR35513:SF1">
    <property type="entry name" value="OS02G0158600 PROTEIN"/>
    <property type="match status" value="1"/>
</dbReference>
<evidence type="ECO:0000259" key="1">
    <source>
        <dbReference type="Pfam" id="PF25017"/>
    </source>
</evidence>
<dbReference type="EMBL" id="JAPFFL010000016">
    <property type="protein sequence ID" value="KAJ6675863.1"/>
    <property type="molecule type" value="Genomic_DNA"/>
</dbReference>
<sequence length="141" mass="15449">MRCSEYFPEPVLTECLAQVVMAMRTKGGDQAVFHSLNRARELYLKRLQENTSVNQLASLFAECAIAEAQPLQAEQTPPNVGASSPSAEPDVHVNSILAETGRTQIVLDAFSDGSSFICLQCGGLVSNHRKDEHYAHWCGKL</sequence>
<dbReference type="PANTHER" id="PTHR35513">
    <property type="entry name" value="OS02G0158600 PROTEIN"/>
    <property type="match status" value="1"/>
</dbReference>
<feature type="domain" description="C2HC zinc finger plants" evidence="1">
    <location>
        <begin position="94"/>
        <end position="138"/>
    </location>
</feature>
<comment type="caution">
    <text evidence="2">The sequence shown here is derived from an EMBL/GenBank/DDBJ whole genome shotgun (WGS) entry which is preliminary data.</text>
</comment>
<evidence type="ECO:0000313" key="2">
    <source>
        <dbReference type="EMBL" id="KAJ6675863.1"/>
    </source>
</evidence>
<accession>A0A9Q0NTY4</accession>
<reference evidence="2" key="1">
    <citation type="submission" date="2022-11" db="EMBL/GenBank/DDBJ databases">
        <authorList>
            <person name="Hyden B.L."/>
            <person name="Feng K."/>
            <person name="Yates T."/>
            <person name="Jawdy S."/>
            <person name="Smart L.B."/>
            <person name="Muchero W."/>
        </authorList>
    </citation>
    <scope>NUCLEOTIDE SEQUENCE</scope>
    <source>
        <tissue evidence="2">Shoot tip</tissue>
    </source>
</reference>
<gene>
    <name evidence="2" type="ORF">OIU85_011958</name>
</gene>
<reference evidence="2" key="2">
    <citation type="journal article" date="2023" name="Int. J. Mol. Sci.">
        <title>De Novo Assembly and Annotation of 11 Diverse Shrub Willow (Salix) Genomes Reveals Novel Gene Organization in Sex-Linked Regions.</title>
        <authorList>
            <person name="Hyden B."/>
            <person name="Feng K."/>
            <person name="Yates T.B."/>
            <person name="Jawdy S."/>
            <person name="Cereghino C."/>
            <person name="Smart L.B."/>
            <person name="Muchero W."/>
        </authorList>
    </citation>
    <scope>NUCLEOTIDE SEQUENCE [LARGE SCALE GENOMIC DNA]</scope>
    <source>
        <tissue evidence="2">Shoot tip</tissue>
    </source>
</reference>
<organism evidence="2 3">
    <name type="scientific">Salix viminalis</name>
    <name type="common">Common osier</name>
    <name type="synonym">Basket willow</name>
    <dbReference type="NCBI Taxonomy" id="40686"/>
    <lineage>
        <taxon>Eukaryota</taxon>
        <taxon>Viridiplantae</taxon>
        <taxon>Streptophyta</taxon>
        <taxon>Embryophyta</taxon>
        <taxon>Tracheophyta</taxon>
        <taxon>Spermatophyta</taxon>
        <taxon>Magnoliopsida</taxon>
        <taxon>eudicotyledons</taxon>
        <taxon>Gunneridae</taxon>
        <taxon>Pentapetalae</taxon>
        <taxon>rosids</taxon>
        <taxon>fabids</taxon>
        <taxon>Malpighiales</taxon>
        <taxon>Salicaceae</taxon>
        <taxon>Saliceae</taxon>
        <taxon>Salix</taxon>
    </lineage>
</organism>
<keyword evidence="3" id="KW-1185">Reference proteome</keyword>
<dbReference type="Pfam" id="PF25017">
    <property type="entry name" value="zf-C2HC_3"/>
    <property type="match status" value="1"/>
</dbReference>
<dbReference type="AlphaFoldDB" id="A0A9Q0NTY4"/>